<gene>
    <name evidence="2" type="ORF">PMAYCL1PPCAC_31644</name>
</gene>
<feature type="non-terminal residue" evidence="2">
    <location>
        <position position="296"/>
    </location>
</feature>
<accession>A0AAN5DGR8</accession>
<evidence type="ECO:0000313" key="2">
    <source>
        <dbReference type="EMBL" id="GMR61449.1"/>
    </source>
</evidence>
<feature type="non-terminal residue" evidence="2">
    <location>
        <position position="1"/>
    </location>
</feature>
<dbReference type="EMBL" id="BTRK01000006">
    <property type="protein sequence ID" value="GMR61449.1"/>
    <property type="molecule type" value="Genomic_DNA"/>
</dbReference>
<comment type="caution">
    <text evidence="2">The sequence shown here is derived from an EMBL/GenBank/DDBJ whole genome shotgun (WGS) entry which is preliminary data.</text>
</comment>
<proteinExistence type="predicted"/>
<reference evidence="3" key="1">
    <citation type="submission" date="2022-10" db="EMBL/GenBank/DDBJ databases">
        <title>Genome assembly of Pristionchus species.</title>
        <authorList>
            <person name="Yoshida K."/>
            <person name="Sommer R.J."/>
        </authorList>
    </citation>
    <scope>NUCLEOTIDE SEQUENCE [LARGE SCALE GENOMIC DNA]</scope>
    <source>
        <strain evidence="3">RS5460</strain>
    </source>
</reference>
<keyword evidence="1" id="KW-0732">Signal</keyword>
<organism evidence="2 3">
    <name type="scientific">Pristionchus mayeri</name>
    <dbReference type="NCBI Taxonomy" id="1317129"/>
    <lineage>
        <taxon>Eukaryota</taxon>
        <taxon>Metazoa</taxon>
        <taxon>Ecdysozoa</taxon>
        <taxon>Nematoda</taxon>
        <taxon>Chromadorea</taxon>
        <taxon>Rhabditida</taxon>
        <taxon>Rhabditina</taxon>
        <taxon>Diplogasteromorpha</taxon>
        <taxon>Diplogasteroidea</taxon>
        <taxon>Neodiplogasteridae</taxon>
        <taxon>Pristionchus</taxon>
    </lineage>
</organism>
<sequence>VLLLSLTMAFWSRTTSGCDLNDVASCVEKLPLNPNQTVNQNMLESLFTATSDAKLLEICIIYESAMPCFERKIEECGTREDRSAVAKTKRLYNFVCDKAVYNDRLTLTRSSSCIHRALAAFVPSTCPISSTPYAQNMTSCKALCPAYSATCRDKIQRSHKAICSVERVKNTCGDAASKLYTQLQQVMLANDFPIECDVLTASSTNAVDTALRHAAMIHNQKHAFASRYRSSTVKPRWFRTSIVPFTIPTRTTPPIVIRGRARTTPAKSRYTTSRRTPPPRLGRVTMIWNKLIAKAK</sequence>
<protein>
    <submittedName>
        <fullName evidence="2">Uncharacterized protein</fullName>
    </submittedName>
</protein>
<feature type="chain" id="PRO_5042886503" evidence="1">
    <location>
        <begin position="18"/>
        <end position="296"/>
    </location>
</feature>
<feature type="signal peptide" evidence="1">
    <location>
        <begin position="1"/>
        <end position="17"/>
    </location>
</feature>
<dbReference type="Proteomes" id="UP001328107">
    <property type="component" value="Unassembled WGS sequence"/>
</dbReference>
<evidence type="ECO:0000256" key="1">
    <source>
        <dbReference type="SAM" id="SignalP"/>
    </source>
</evidence>
<dbReference type="AlphaFoldDB" id="A0AAN5DGR8"/>
<name>A0AAN5DGR8_9BILA</name>
<keyword evidence="3" id="KW-1185">Reference proteome</keyword>
<evidence type="ECO:0000313" key="3">
    <source>
        <dbReference type="Proteomes" id="UP001328107"/>
    </source>
</evidence>